<comment type="caution">
    <text evidence="9">The sequence shown here is derived from an EMBL/GenBank/DDBJ whole genome shotgun (WGS) entry which is preliminary data.</text>
</comment>
<feature type="compositionally biased region" description="Polar residues" evidence="7">
    <location>
        <begin position="293"/>
        <end position="302"/>
    </location>
</feature>
<evidence type="ECO:0000256" key="3">
    <source>
        <dbReference type="ARBA" id="ARBA00022692"/>
    </source>
</evidence>
<feature type="region of interest" description="Disordered" evidence="7">
    <location>
        <begin position="286"/>
        <end position="325"/>
    </location>
</feature>
<keyword evidence="4 8" id="KW-1133">Transmembrane helix</keyword>
<feature type="transmembrane region" description="Helical" evidence="8">
    <location>
        <begin position="237"/>
        <end position="256"/>
    </location>
</feature>
<evidence type="ECO:0000256" key="6">
    <source>
        <dbReference type="RuleBase" id="RU000477"/>
    </source>
</evidence>
<keyword evidence="3 6" id="KW-0812">Transmembrane</keyword>
<keyword evidence="6" id="KW-0813">Transport</keyword>
<evidence type="ECO:0000256" key="8">
    <source>
        <dbReference type="SAM" id="Phobius"/>
    </source>
</evidence>
<feature type="transmembrane region" description="Helical" evidence="8">
    <location>
        <begin position="192"/>
        <end position="212"/>
    </location>
</feature>
<protein>
    <submittedName>
        <fullName evidence="9">Aquaporin-like protein</fullName>
    </submittedName>
</protein>
<dbReference type="InterPro" id="IPR034294">
    <property type="entry name" value="Aquaporin_transptr"/>
</dbReference>
<comment type="similarity">
    <text evidence="2 6">Belongs to the MIP/aquaporin (TC 1.A.8) family.</text>
</comment>
<dbReference type="EMBL" id="JBFXLQ010000011">
    <property type="protein sequence ID" value="KAL2868921.1"/>
    <property type="molecule type" value="Genomic_DNA"/>
</dbReference>
<evidence type="ECO:0000256" key="7">
    <source>
        <dbReference type="SAM" id="MobiDB-lite"/>
    </source>
</evidence>
<accession>A0ABR4LWL1</accession>
<evidence type="ECO:0000256" key="5">
    <source>
        <dbReference type="ARBA" id="ARBA00023136"/>
    </source>
</evidence>
<organism evidence="9 10">
    <name type="scientific">Aspergillus lucknowensis</name>
    <dbReference type="NCBI Taxonomy" id="176173"/>
    <lineage>
        <taxon>Eukaryota</taxon>
        <taxon>Fungi</taxon>
        <taxon>Dikarya</taxon>
        <taxon>Ascomycota</taxon>
        <taxon>Pezizomycotina</taxon>
        <taxon>Eurotiomycetes</taxon>
        <taxon>Eurotiomycetidae</taxon>
        <taxon>Eurotiales</taxon>
        <taxon>Aspergillaceae</taxon>
        <taxon>Aspergillus</taxon>
        <taxon>Aspergillus subgen. Nidulantes</taxon>
    </lineage>
</organism>
<evidence type="ECO:0000256" key="2">
    <source>
        <dbReference type="ARBA" id="ARBA00006175"/>
    </source>
</evidence>
<feature type="transmembrane region" description="Helical" evidence="8">
    <location>
        <begin position="166"/>
        <end position="185"/>
    </location>
</feature>
<keyword evidence="5 8" id="KW-0472">Membrane</keyword>
<dbReference type="GeneID" id="98147636"/>
<evidence type="ECO:0000313" key="9">
    <source>
        <dbReference type="EMBL" id="KAL2868921.1"/>
    </source>
</evidence>
<evidence type="ECO:0000256" key="4">
    <source>
        <dbReference type="ARBA" id="ARBA00022989"/>
    </source>
</evidence>
<gene>
    <name evidence="9" type="ORF">BJX67DRAFT_379417</name>
</gene>
<sequence length="325" mass="34901">MPLRTPWGGKAQNDDTPVVRRSRAQLPMLHLADTTRNNFIALAGEFTGTFLFLFFSFAGTQVANTPKPVDGAPPNTPALLYSSLAFGFSLMVNVWAFYRVTGGLFNPAVTLALCLVGGMPALRGLLVFVAQLVGGIAAAGVVSALFPGSLNVATRLGGGASISQGLFIEMFLTSQLVFVIIMLAVVKHKATFLAPVAIGLAFFVTEMIGDYYTGGSLNPARSLGPDVINRSFPGYHWIYWIGPLLGSLLACGYYYFLRLFSYESVNPGQDFNEWEAKMGPETWNSSMHRRSVSDATTVNNESGRGARNGVVGGNRDGEYTGGEQV</sequence>
<dbReference type="Proteomes" id="UP001610432">
    <property type="component" value="Unassembled WGS sequence"/>
</dbReference>
<dbReference type="PANTHER" id="PTHR19139">
    <property type="entry name" value="AQUAPORIN TRANSPORTER"/>
    <property type="match status" value="1"/>
</dbReference>
<evidence type="ECO:0000313" key="10">
    <source>
        <dbReference type="Proteomes" id="UP001610432"/>
    </source>
</evidence>
<proteinExistence type="inferred from homology"/>
<dbReference type="Gene3D" id="1.20.1080.10">
    <property type="entry name" value="Glycerol uptake facilitator protein"/>
    <property type="match status" value="1"/>
</dbReference>
<dbReference type="PRINTS" id="PR00783">
    <property type="entry name" value="MINTRINSICP"/>
</dbReference>
<dbReference type="Pfam" id="PF00230">
    <property type="entry name" value="MIP"/>
    <property type="match status" value="1"/>
</dbReference>
<comment type="subcellular location">
    <subcellularLocation>
        <location evidence="1">Membrane</location>
        <topology evidence="1">Multi-pass membrane protein</topology>
    </subcellularLocation>
</comment>
<feature type="transmembrane region" description="Helical" evidence="8">
    <location>
        <begin position="125"/>
        <end position="146"/>
    </location>
</feature>
<dbReference type="InterPro" id="IPR000425">
    <property type="entry name" value="MIP"/>
</dbReference>
<keyword evidence="10" id="KW-1185">Reference proteome</keyword>
<feature type="transmembrane region" description="Helical" evidence="8">
    <location>
        <begin position="39"/>
        <end position="58"/>
    </location>
</feature>
<evidence type="ECO:0000256" key="1">
    <source>
        <dbReference type="ARBA" id="ARBA00004141"/>
    </source>
</evidence>
<dbReference type="SUPFAM" id="SSF81338">
    <property type="entry name" value="Aquaporin-like"/>
    <property type="match status" value="1"/>
</dbReference>
<dbReference type="InterPro" id="IPR023271">
    <property type="entry name" value="Aquaporin-like"/>
</dbReference>
<reference evidence="9 10" key="1">
    <citation type="submission" date="2024-07" db="EMBL/GenBank/DDBJ databases">
        <title>Section-level genome sequencing and comparative genomics of Aspergillus sections Usti and Cavernicolus.</title>
        <authorList>
            <consortium name="Lawrence Berkeley National Laboratory"/>
            <person name="Nybo J.L."/>
            <person name="Vesth T.C."/>
            <person name="Theobald S."/>
            <person name="Frisvad J.C."/>
            <person name="Larsen T.O."/>
            <person name="Kjaerboelling I."/>
            <person name="Rothschild-Mancinelli K."/>
            <person name="Lyhne E.K."/>
            <person name="Kogle M.E."/>
            <person name="Barry K."/>
            <person name="Clum A."/>
            <person name="Na H."/>
            <person name="Ledsgaard L."/>
            <person name="Lin J."/>
            <person name="Lipzen A."/>
            <person name="Kuo A."/>
            <person name="Riley R."/>
            <person name="Mondo S."/>
            <person name="Labutti K."/>
            <person name="Haridas S."/>
            <person name="Pangalinan J."/>
            <person name="Salamov A.A."/>
            <person name="Simmons B.A."/>
            <person name="Magnuson J.K."/>
            <person name="Chen J."/>
            <person name="Drula E."/>
            <person name="Henrissat B."/>
            <person name="Wiebenga A."/>
            <person name="Lubbers R.J."/>
            <person name="Gomes A.C."/>
            <person name="Macurrencykelacurrency M.R."/>
            <person name="Stajich J."/>
            <person name="Grigoriev I.V."/>
            <person name="Mortensen U.H."/>
            <person name="De Vries R.P."/>
            <person name="Baker S.E."/>
            <person name="Andersen M.R."/>
        </authorList>
    </citation>
    <scope>NUCLEOTIDE SEQUENCE [LARGE SCALE GENOMIC DNA]</scope>
    <source>
        <strain evidence="9 10">CBS 449.75</strain>
    </source>
</reference>
<dbReference type="PANTHER" id="PTHR19139:SF199">
    <property type="entry name" value="MIP17260P"/>
    <property type="match status" value="1"/>
</dbReference>
<name>A0ABR4LWL1_9EURO</name>
<dbReference type="RefSeq" id="XP_070887900.1">
    <property type="nucleotide sequence ID" value="XM_071032564.1"/>
</dbReference>